<proteinExistence type="inferred from homology"/>
<evidence type="ECO:0000256" key="1">
    <source>
        <dbReference type="ARBA" id="ARBA00006845"/>
    </source>
</evidence>
<dbReference type="InterPro" id="IPR035905">
    <property type="entry name" value="Barstar-like_sf"/>
</dbReference>
<sequence>MTAVALQALLADAGQSGAFFVADSDSEAMAQAGAALEYEVVRIDLRGCVDKDEALARFARALGFPGWFGGNWDAFSDSLRDLSWLPAAGYLLLIEHAAAWRESEDARAGEDFDTALDILNEAASDWAERDVAFWALIPLPEDVLATLEAG</sequence>
<reference evidence="4" key="1">
    <citation type="journal article" date="2019" name="Int. J. Syst. Evol. Microbiol.">
        <title>The Global Catalogue of Microorganisms (GCM) 10K type strain sequencing project: providing services to taxonomists for standard genome sequencing and annotation.</title>
        <authorList>
            <consortium name="The Broad Institute Genomics Platform"/>
            <consortium name="The Broad Institute Genome Sequencing Center for Infectious Disease"/>
            <person name="Wu L."/>
            <person name="Ma J."/>
        </authorList>
    </citation>
    <scope>NUCLEOTIDE SEQUENCE [LARGE SCALE GENOMIC DNA]</scope>
    <source>
        <strain evidence="4">CCUG 55491</strain>
    </source>
</reference>
<comment type="caution">
    <text evidence="3">The sequence shown here is derived from an EMBL/GenBank/DDBJ whole genome shotgun (WGS) entry which is preliminary data.</text>
</comment>
<name>A0ABW2YNH5_9GAMM</name>
<dbReference type="Gene3D" id="3.30.370.10">
    <property type="entry name" value="Barstar-like"/>
    <property type="match status" value="1"/>
</dbReference>
<organism evidence="3 4">
    <name type="scientific">Lysobacter koreensis</name>
    <dbReference type="NCBI Taxonomy" id="266122"/>
    <lineage>
        <taxon>Bacteria</taxon>
        <taxon>Pseudomonadati</taxon>
        <taxon>Pseudomonadota</taxon>
        <taxon>Gammaproteobacteria</taxon>
        <taxon>Lysobacterales</taxon>
        <taxon>Lysobacteraceae</taxon>
        <taxon>Lysobacter</taxon>
    </lineage>
</organism>
<protein>
    <submittedName>
        <fullName evidence="3">Barstar family protein</fullName>
    </submittedName>
</protein>
<accession>A0ABW2YNH5</accession>
<comment type="similarity">
    <text evidence="1">Belongs to the barstar family.</text>
</comment>
<dbReference type="EMBL" id="JBHTIH010000004">
    <property type="protein sequence ID" value="MFD0739745.1"/>
    <property type="molecule type" value="Genomic_DNA"/>
</dbReference>
<dbReference type="Proteomes" id="UP001597090">
    <property type="component" value="Unassembled WGS sequence"/>
</dbReference>
<evidence type="ECO:0000313" key="4">
    <source>
        <dbReference type="Proteomes" id="UP001597090"/>
    </source>
</evidence>
<evidence type="ECO:0000313" key="3">
    <source>
        <dbReference type="EMBL" id="MFD0739745.1"/>
    </source>
</evidence>
<dbReference type="SUPFAM" id="SSF52038">
    <property type="entry name" value="Barstar-related"/>
    <property type="match status" value="1"/>
</dbReference>
<keyword evidence="4" id="KW-1185">Reference proteome</keyword>
<feature type="domain" description="Barstar (barnase inhibitor)" evidence="2">
    <location>
        <begin position="39"/>
        <end position="136"/>
    </location>
</feature>
<evidence type="ECO:0000259" key="2">
    <source>
        <dbReference type="Pfam" id="PF01337"/>
    </source>
</evidence>
<dbReference type="RefSeq" id="WP_386812775.1">
    <property type="nucleotide sequence ID" value="NZ_JBHTIH010000004.1"/>
</dbReference>
<gene>
    <name evidence="3" type="ORF">ACFQZQ_10680</name>
</gene>
<dbReference type="Pfam" id="PF01337">
    <property type="entry name" value="Barstar"/>
    <property type="match status" value="1"/>
</dbReference>
<dbReference type="InterPro" id="IPR000468">
    <property type="entry name" value="Barstar"/>
</dbReference>
<dbReference type="CDD" id="cd05141">
    <property type="entry name" value="Barstar_evA4336-like"/>
    <property type="match status" value="1"/>
</dbReference>